<evidence type="ECO:0000313" key="2">
    <source>
        <dbReference type="Proteomes" id="UP001553161"/>
    </source>
</evidence>
<dbReference type="NCBIfam" id="TIGR02215">
    <property type="entry name" value="phage_chp_gp8"/>
    <property type="match status" value="1"/>
</dbReference>
<keyword evidence="2" id="KW-1185">Reference proteome</keyword>
<gene>
    <name evidence="1" type="ORF">AB0T83_01420</name>
</gene>
<dbReference type="RefSeq" id="WP_366190916.1">
    <property type="nucleotide sequence ID" value="NZ_JBFBVU010000001.1"/>
</dbReference>
<dbReference type="EMBL" id="JBFBVU010000001">
    <property type="protein sequence ID" value="MEV8465442.1"/>
    <property type="molecule type" value="Genomic_DNA"/>
</dbReference>
<evidence type="ECO:0008006" key="3">
    <source>
        <dbReference type="Google" id="ProtNLM"/>
    </source>
</evidence>
<proteinExistence type="predicted"/>
<dbReference type="Gene3D" id="1.10.3230.30">
    <property type="entry name" value="Phage gp6-like head-tail connector protein"/>
    <property type="match status" value="1"/>
</dbReference>
<protein>
    <recommendedName>
        <fullName evidence="3">Phage gp6-like head-tail connector protein</fullName>
    </recommendedName>
</protein>
<sequence>MKLVELAPVSVFDLPMAELREHLRLGTGFADDDIQDPVLERALRAALDAIEARTGKVLFARAFRWTVQAWRSPVVQALPVAPVTQITALSLVGATGDVTPLSPADVSLEEDMHRPQLHPAQGCLPTIPMRGKAEVTFVAGFAANWSGIPADLAQAVLLMAAHFYESRLDGGDDGNLPFGVGALIARYRTVRILGGASA</sequence>
<dbReference type="Proteomes" id="UP001553161">
    <property type="component" value="Unassembled WGS sequence"/>
</dbReference>
<name>A0ABV3L1L0_9RHOB</name>
<reference evidence="1 2" key="1">
    <citation type="submission" date="2024-07" db="EMBL/GenBank/DDBJ databases">
        <authorList>
            <person name="Kang M."/>
        </authorList>
    </citation>
    <scope>NUCLEOTIDE SEQUENCE [LARGE SCALE GENOMIC DNA]</scope>
    <source>
        <strain evidence="1 2">DFM31</strain>
    </source>
</reference>
<dbReference type="InterPro" id="IPR011738">
    <property type="entry name" value="Phage_CHP"/>
</dbReference>
<accession>A0ABV3L1L0</accession>
<evidence type="ECO:0000313" key="1">
    <source>
        <dbReference type="EMBL" id="MEV8465442.1"/>
    </source>
</evidence>
<comment type="caution">
    <text evidence="1">The sequence shown here is derived from an EMBL/GenBank/DDBJ whole genome shotgun (WGS) entry which is preliminary data.</text>
</comment>
<organism evidence="1 2">
    <name type="scientific">Meridianimarinicoccus marinus</name>
    <dbReference type="NCBI Taxonomy" id="3231483"/>
    <lineage>
        <taxon>Bacteria</taxon>
        <taxon>Pseudomonadati</taxon>
        <taxon>Pseudomonadota</taxon>
        <taxon>Alphaproteobacteria</taxon>
        <taxon>Rhodobacterales</taxon>
        <taxon>Paracoccaceae</taxon>
        <taxon>Meridianimarinicoccus</taxon>
    </lineage>
</organism>
<dbReference type="CDD" id="cd08054">
    <property type="entry name" value="gp6"/>
    <property type="match status" value="1"/>
</dbReference>